<dbReference type="CDD" id="cd03768">
    <property type="entry name" value="SR_ResInv"/>
    <property type="match status" value="1"/>
</dbReference>
<evidence type="ECO:0000256" key="2">
    <source>
        <dbReference type="ARBA" id="ARBA00022908"/>
    </source>
</evidence>
<evidence type="ECO:0000256" key="6">
    <source>
        <dbReference type="PIRSR" id="PIRSR606118-50"/>
    </source>
</evidence>
<keyword evidence="4" id="KW-0238">DNA-binding</keyword>
<dbReference type="Pfam" id="PF00239">
    <property type="entry name" value="Resolvase"/>
    <property type="match status" value="1"/>
</dbReference>
<keyword evidence="5" id="KW-0233">DNA recombination</keyword>
<dbReference type="AlphaFoldDB" id="A0A2R8ATI9"/>
<dbReference type="RefSeq" id="WP_108858131.1">
    <property type="nucleotide sequence ID" value="NZ_OMOI01000002.1"/>
</dbReference>
<dbReference type="Gene3D" id="1.10.10.60">
    <property type="entry name" value="Homeodomain-like"/>
    <property type="match status" value="1"/>
</dbReference>
<dbReference type="Pfam" id="PF02796">
    <property type="entry name" value="HTH_7"/>
    <property type="match status" value="1"/>
</dbReference>
<dbReference type="Proteomes" id="UP000244911">
    <property type="component" value="Unassembled WGS sequence"/>
</dbReference>
<dbReference type="InterPro" id="IPR009057">
    <property type="entry name" value="Homeodomain-like_sf"/>
</dbReference>
<evidence type="ECO:0000256" key="1">
    <source>
        <dbReference type="ARBA" id="ARBA00009913"/>
    </source>
</evidence>
<feature type="domain" description="Resolvase/invertase-type recombinase catalytic" evidence="8">
    <location>
        <begin position="4"/>
        <end position="138"/>
    </location>
</feature>
<dbReference type="SMART" id="SM00857">
    <property type="entry name" value="Resolvase"/>
    <property type="match status" value="1"/>
</dbReference>
<dbReference type="GO" id="GO:0003677">
    <property type="term" value="F:DNA binding"/>
    <property type="evidence" value="ECO:0007669"/>
    <property type="project" value="UniProtKB-KW"/>
</dbReference>
<protein>
    <submittedName>
        <fullName evidence="9">DNA-invertase hin</fullName>
    </submittedName>
</protein>
<proteinExistence type="inferred from homology"/>
<dbReference type="PANTHER" id="PTHR30461">
    <property type="entry name" value="DNA-INVERTASE FROM LAMBDOID PROPHAGE"/>
    <property type="match status" value="1"/>
</dbReference>
<dbReference type="EMBL" id="OMOI01000002">
    <property type="protein sequence ID" value="SPF79169.1"/>
    <property type="molecule type" value="Genomic_DNA"/>
</dbReference>
<dbReference type="InterPro" id="IPR050639">
    <property type="entry name" value="SSR_resolvase"/>
</dbReference>
<dbReference type="PROSITE" id="PS00398">
    <property type="entry name" value="RECOMBINASES_2"/>
    <property type="match status" value="1"/>
</dbReference>
<evidence type="ECO:0000256" key="3">
    <source>
        <dbReference type="ARBA" id="ARBA00023100"/>
    </source>
</evidence>
<accession>A0A2R8ATI9</accession>
<dbReference type="InterPro" id="IPR006118">
    <property type="entry name" value="Recombinase_CS"/>
</dbReference>
<dbReference type="OrthoDB" id="2290206at2"/>
<organism evidence="9 10">
    <name type="scientific">Aliiroseovarius pelagivivens</name>
    <dbReference type="NCBI Taxonomy" id="1639690"/>
    <lineage>
        <taxon>Bacteria</taxon>
        <taxon>Pseudomonadati</taxon>
        <taxon>Pseudomonadota</taxon>
        <taxon>Alphaproteobacteria</taxon>
        <taxon>Rhodobacterales</taxon>
        <taxon>Paracoccaceae</taxon>
        <taxon>Aliiroseovarius</taxon>
    </lineage>
</organism>
<evidence type="ECO:0000313" key="10">
    <source>
        <dbReference type="Proteomes" id="UP000244911"/>
    </source>
</evidence>
<dbReference type="InterPro" id="IPR036162">
    <property type="entry name" value="Resolvase-like_N_sf"/>
</dbReference>
<dbReference type="PANTHER" id="PTHR30461:SF26">
    <property type="entry name" value="RESOLVASE HOMOLOG YNEB"/>
    <property type="match status" value="1"/>
</dbReference>
<evidence type="ECO:0000313" key="9">
    <source>
        <dbReference type="EMBL" id="SPF79169.1"/>
    </source>
</evidence>
<reference evidence="9 10" key="1">
    <citation type="submission" date="2018-03" db="EMBL/GenBank/DDBJ databases">
        <authorList>
            <person name="Keele B.F."/>
        </authorList>
    </citation>
    <scope>NUCLEOTIDE SEQUENCE [LARGE SCALE GENOMIC DNA]</scope>
    <source>
        <strain evidence="9 10">CECT 8811</strain>
    </source>
</reference>
<dbReference type="PROSITE" id="PS00397">
    <property type="entry name" value="RECOMBINASES_1"/>
    <property type="match status" value="1"/>
</dbReference>
<comment type="similarity">
    <text evidence="1">Belongs to the site-specific recombinase resolvase family.</text>
</comment>
<dbReference type="SUPFAM" id="SSF53041">
    <property type="entry name" value="Resolvase-like"/>
    <property type="match status" value="1"/>
</dbReference>
<gene>
    <name evidence="9" type="primary">hin_3</name>
    <name evidence="9" type="ORF">ALP8811_03107</name>
</gene>
<dbReference type="SUPFAM" id="SSF46689">
    <property type="entry name" value="Homeodomain-like"/>
    <property type="match status" value="1"/>
</dbReference>
<keyword evidence="10" id="KW-1185">Reference proteome</keyword>
<evidence type="ECO:0000259" key="8">
    <source>
        <dbReference type="PROSITE" id="PS51736"/>
    </source>
</evidence>
<sequence length="191" mass="21352">MTGTIVGYARVSTAKQNEKTQVHSLEQNGATRLFIDKASGKSRDKRPELERALDWVRDGDVLMVTRLDRLARSVLDLHEIAKELERKEVGLRVIEQSIDTTTPQGRLMFTMLGAIAEFETALRAERQEEGIALAKAEGRFNGRPVEIDHEAVKKAQEEGKKPTQIAEELGIARSSVYRVLAKIKESEASQP</sequence>
<dbReference type="GO" id="GO:0015074">
    <property type="term" value="P:DNA integration"/>
    <property type="evidence" value="ECO:0007669"/>
    <property type="project" value="UniProtKB-KW"/>
</dbReference>
<keyword evidence="2" id="KW-0229">DNA integration</keyword>
<evidence type="ECO:0000256" key="5">
    <source>
        <dbReference type="ARBA" id="ARBA00023172"/>
    </source>
</evidence>
<feature type="active site" description="O-(5'-phospho-DNA)-serine intermediate" evidence="6 7">
    <location>
        <position position="12"/>
    </location>
</feature>
<dbReference type="Gene3D" id="3.40.50.1390">
    <property type="entry name" value="Resolvase, N-terminal catalytic domain"/>
    <property type="match status" value="1"/>
</dbReference>
<evidence type="ECO:0000256" key="4">
    <source>
        <dbReference type="ARBA" id="ARBA00023125"/>
    </source>
</evidence>
<dbReference type="GO" id="GO:0000150">
    <property type="term" value="F:DNA strand exchange activity"/>
    <property type="evidence" value="ECO:0007669"/>
    <property type="project" value="UniProtKB-KW"/>
</dbReference>
<dbReference type="PROSITE" id="PS51736">
    <property type="entry name" value="RECOMBINASES_3"/>
    <property type="match status" value="1"/>
</dbReference>
<dbReference type="InterPro" id="IPR006120">
    <property type="entry name" value="Resolvase_HTH_dom"/>
</dbReference>
<name>A0A2R8ATI9_9RHOB</name>
<dbReference type="FunFam" id="3.40.50.1390:FF:000001">
    <property type="entry name" value="DNA recombinase"/>
    <property type="match status" value="1"/>
</dbReference>
<dbReference type="InterPro" id="IPR006119">
    <property type="entry name" value="Resolv_N"/>
</dbReference>
<keyword evidence="3" id="KW-0230">DNA invertase</keyword>
<evidence type="ECO:0000256" key="7">
    <source>
        <dbReference type="PROSITE-ProRule" id="PRU10137"/>
    </source>
</evidence>